<keyword evidence="3" id="KW-1185">Reference proteome</keyword>
<evidence type="ECO:0000256" key="1">
    <source>
        <dbReference type="SAM" id="MobiDB-lite"/>
    </source>
</evidence>
<reference evidence="2 3" key="2">
    <citation type="journal article" date="2015" name="Stand. Genomic Sci.">
        <title>Draft genome sequence of marine-derived Streptomyces sp. TP-A0598, a producer of anti-MRSA antibiotic lydicamycins.</title>
        <authorList>
            <person name="Komaki H."/>
            <person name="Ichikawa N."/>
            <person name="Hosoyama A."/>
            <person name="Fujita N."/>
            <person name="Igarashi Y."/>
        </authorList>
    </citation>
    <scope>NUCLEOTIDE SEQUENCE [LARGE SCALE GENOMIC DNA]</scope>
    <source>
        <strain evidence="2 3">NBRC 110027</strain>
    </source>
</reference>
<proteinExistence type="predicted"/>
<protein>
    <submittedName>
        <fullName evidence="2">Uncharacterized protein</fullName>
    </submittedName>
</protein>
<dbReference type="Proteomes" id="UP000048965">
    <property type="component" value="Unassembled WGS sequence"/>
</dbReference>
<name>A0A0P4RDV1_9ACTN</name>
<gene>
    <name evidence="2" type="ORF">TPA0598_09_01000</name>
</gene>
<organism evidence="2 3">
    <name type="scientific">Streptomyces lydicamycinicus</name>
    <dbReference type="NCBI Taxonomy" id="1546107"/>
    <lineage>
        <taxon>Bacteria</taxon>
        <taxon>Bacillati</taxon>
        <taxon>Actinomycetota</taxon>
        <taxon>Actinomycetes</taxon>
        <taxon>Kitasatosporales</taxon>
        <taxon>Streptomycetaceae</taxon>
        <taxon>Streptomyces</taxon>
    </lineage>
</organism>
<dbReference type="EMBL" id="BBNO01000009">
    <property type="protein sequence ID" value="GAO11809.1"/>
    <property type="molecule type" value="Genomic_DNA"/>
</dbReference>
<reference evidence="3" key="1">
    <citation type="submission" date="2014-09" db="EMBL/GenBank/DDBJ databases">
        <title>Whole genome shotgun sequence of Streptomyces sp. NBRC 110027.</title>
        <authorList>
            <person name="Komaki H."/>
            <person name="Ichikawa N."/>
            <person name="Katano-Makiyama Y."/>
            <person name="Hosoyama A."/>
            <person name="Hashimoto M."/>
            <person name="Uohara A."/>
            <person name="Kitahashi Y."/>
            <person name="Ohji S."/>
            <person name="Kimura A."/>
            <person name="Yamazoe A."/>
            <person name="Igarashi Y."/>
            <person name="Fujita N."/>
        </authorList>
    </citation>
    <scope>NUCLEOTIDE SEQUENCE [LARGE SCALE GENOMIC DNA]</scope>
    <source>
        <strain evidence="3">NBRC 110027</strain>
    </source>
</reference>
<comment type="caution">
    <text evidence="2">The sequence shown here is derived from an EMBL/GenBank/DDBJ whole genome shotgun (WGS) entry which is preliminary data.</text>
</comment>
<feature type="region of interest" description="Disordered" evidence="1">
    <location>
        <begin position="37"/>
        <end position="75"/>
    </location>
</feature>
<dbReference type="AlphaFoldDB" id="A0A0P4RDV1"/>
<feature type="compositionally biased region" description="Low complexity" evidence="1">
    <location>
        <begin position="60"/>
        <end position="69"/>
    </location>
</feature>
<evidence type="ECO:0000313" key="2">
    <source>
        <dbReference type="EMBL" id="GAO11809.1"/>
    </source>
</evidence>
<accession>A0A0P4RDV1</accession>
<sequence length="75" mass="7871">MALYAATGIVTRPKLMENFAVGRMGAAFIGAIRHHARRGGRTVHPGRYQVSRPGGGGSGRPSPLGASRRFSPAGR</sequence>
<evidence type="ECO:0000313" key="3">
    <source>
        <dbReference type="Proteomes" id="UP000048965"/>
    </source>
</evidence>